<reference evidence="9 10" key="1">
    <citation type="journal article" date="2021" name="bioRxiv">
        <title>The Gossypium anomalum genome as a resource for cotton improvement and evolutionary analysis of hybrid incompatibility.</title>
        <authorList>
            <person name="Grover C.E."/>
            <person name="Yuan D."/>
            <person name="Arick M.A."/>
            <person name="Miller E.R."/>
            <person name="Hu G."/>
            <person name="Peterson D.G."/>
            <person name="Wendel J.F."/>
            <person name="Udall J.A."/>
        </authorList>
    </citation>
    <scope>NUCLEOTIDE SEQUENCE [LARGE SCALE GENOMIC DNA]</scope>
    <source>
        <strain evidence="9">JFW-Udall</strain>
        <tissue evidence="9">Leaf</tissue>
    </source>
</reference>
<feature type="transmembrane region" description="Helical" evidence="8">
    <location>
        <begin position="60"/>
        <end position="83"/>
    </location>
</feature>
<feature type="transmembrane region" description="Helical" evidence="8">
    <location>
        <begin position="601"/>
        <end position="621"/>
    </location>
</feature>
<dbReference type="EMBL" id="JAHUZN010000005">
    <property type="protein sequence ID" value="KAG8493995.1"/>
    <property type="molecule type" value="Genomic_DNA"/>
</dbReference>
<feature type="transmembrane region" description="Helical" evidence="8">
    <location>
        <begin position="192"/>
        <end position="212"/>
    </location>
</feature>
<evidence type="ECO:0000313" key="9">
    <source>
        <dbReference type="EMBL" id="KAG8493995.1"/>
    </source>
</evidence>
<keyword evidence="6 8" id="KW-0472">Membrane</keyword>
<evidence type="ECO:0000256" key="8">
    <source>
        <dbReference type="SAM" id="Phobius"/>
    </source>
</evidence>
<feature type="transmembrane region" description="Helical" evidence="8">
    <location>
        <begin position="332"/>
        <end position="350"/>
    </location>
</feature>
<evidence type="ECO:0000256" key="2">
    <source>
        <dbReference type="ARBA" id="ARBA00006213"/>
    </source>
</evidence>
<feature type="transmembrane region" description="Helical" evidence="8">
    <location>
        <begin position="575"/>
        <end position="594"/>
    </location>
</feature>
<keyword evidence="3" id="KW-0813">Transport</keyword>
<feature type="transmembrane region" description="Helical" evidence="8">
    <location>
        <begin position="299"/>
        <end position="320"/>
    </location>
</feature>
<keyword evidence="4 8" id="KW-0812">Transmembrane</keyword>
<feature type="transmembrane region" description="Helical" evidence="8">
    <location>
        <begin position="29"/>
        <end position="54"/>
    </location>
</feature>
<feature type="region of interest" description="Disordered" evidence="7">
    <location>
        <begin position="1"/>
        <end position="21"/>
    </location>
</feature>
<feature type="transmembrane region" description="Helical" evidence="8">
    <location>
        <begin position="666"/>
        <end position="692"/>
    </location>
</feature>
<protein>
    <recommendedName>
        <fullName evidence="11">Purine permease</fullName>
    </recommendedName>
</protein>
<comment type="similarity">
    <text evidence="2">Belongs to the purine permeases (TC 2.A.7.14) family.</text>
</comment>
<dbReference type="GO" id="GO:0015211">
    <property type="term" value="F:purine nucleoside transmembrane transporter activity"/>
    <property type="evidence" value="ECO:0007669"/>
    <property type="project" value="InterPro"/>
</dbReference>
<feature type="transmembrane region" description="Helical" evidence="8">
    <location>
        <begin position="501"/>
        <end position="524"/>
    </location>
</feature>
<dbReference type="Proteomes" id="UP000701853">
    <property type="component" value="Chromosome 5"/>
</dbReference>
<dbReference type="GO" id="GO:0016020">
    <property type="term" value="C:membrane"/>
    <property type="evidence" value="ECO:0007669"/>
    <property type="project" value="UniProtKB-SubCell"/>
</dbReference>
<evidence type="ECO:0000256" key="1">
    <source>
        <dbReference type="ARBA" id="ARBA00004141"/>
    </source>
</evidence>
<dbReference type="PANTHER" id="PTHR31376">
    <property type="entry name" value="OS09G0467300 PROTEIN-RELATED"/>
    <property type="match status" value="1"/>
</dbReference>
<feature type="compositionally biased region" description="Polar residues" evidence="7">
    <location>
        <begin position="802"/>
        <end position="815"/>
    </location>
</feature>
<dbReference type="Pfam" id="PF16913">
    <property type="entry name" value="PUNUT"/>
    <property type="match status" value="2"/>
</dbReference>
<dbReference type="OrthoDB" id="1865379at2759"/>
<feature type="transmembrane region" description="Helical" evidence="8">
    <location>
        <begin position="470"/>
        <end position="489"/>
    </location>
</feature>
<dbReference type="Gene3D" id="1.10.3730.20">
    <property type="match status" value="2"/>
</dbReference>
<dbReference type="InterPro" id="IPR037185">
    <property type="entry name" value="EmrE-like"/>
</dbReference>
<keyword evidence="5 8" id="KW-1133">Transmembrane helix</keyword>
<feature type="transmembrane region" description="Helical" evidence="8">
    <location>
        <begin position="160"/>
        <end position="180"/>
    </location>
</feature>
<evidence type="ECO:0000256" key="6">
    <source>
        <dbReference type="ARBA" id="ARBA00023136"/>
    </source>
</evidence>
<evidence type="ECO:0000256" key="7">
    <source>
        <dbReference type="SAM" id="MobiDB-lite"/>
    </source>
</evidence>
<dbReference type="InterPro" id="IPR030182">
    <property type="entry name" value="PUP_plant"/>
</dbReference>
<comment type="subcellular location">
    <subcellularLocation>
        <location evidence="1">Membrane</location>
        <topology evidence="1">Multi-pass membrane protein</topology>
    </subcellularLocation>
</comment>
<evidence type="ECO:0000313" key="10">
    <source>
        <dbReference type="Proteomes" id="UP000701853"/>
    </source>
</evidence>
<dbReference type="GO" id="GO:0005345">
    <property type="term" value="F:purine nucleobase transmembrane transporter activity"/>
    <property type="evidence" value="ECO:0007669"/>
    <property type="project" value="UniProtKB-ARBA"/>
</dbReference>
<evidence type="ECO:0008006" key="11">
    <source>
        <dbReference type="Google" id="ProtNLM"/>
    </source>
</evidence>
<comment type="caution">
    <text evidence="9">The sequence shown here is derived from an EMBL/GenBank/DDBJ whole genome shotgun (WGS) entry which is preliminary data.</text>
</comment>
<feature type="transmembrane region" description="Helical" evidence="8">
    <location>
        <begin position="271"/>
        <end position="294"/>
    </location>
</feature>
<dbReference type="SUPFAM" id="SSF103481">
    <property type="entry name" value="Multidrug resistance efflux transporter EmrE"/>
    <property type="match status" value="2"/>
</dbReference>
<evidence type="ECO:0000256" key="4">
    <source>
        <dbReference type="ARBA" id="ARBA00022692"/>
    </source>
</evidence>
<name>A0A8J5Z3X7_9ROSI</name>
<feature type="transmembrane region" description="Helical" evidence="8">
    <location>
        <begin position="135"/>
        <end position="153"/>
    </location>
</feature>
<accession>A0A8J5Z3X7</accession>
<dbReference type="PANTHER" id="PTHR31376:SF1">
    <property type="entry name" value="PURINE PERMEASE 2"/>
    <property type="match status" value="1"/>
</dbReference>
<keyword evidence="10" id="KW-1185">Reference proteome</keyword>
<feature type="transmembrane region" description="Helical" evidence="8">
    <location>
        <begin position="633"/>
        <end position="654"/>
    </location>
</feature>
<gene>
    <name evidence="9" type="ORF">CXB51_011369</name>
</gene>
<feature type="transmembrane region" description="Helical" evidence="8">
    <location>
        <begin position="545"/>
        <end position="563"/>
    </location>
</feature>
<feature type="transmembrane region" description="Helical" evidence="8">
    <location>
        <begin position="740"/>
        <end position="761"/>
    </location>
</feature>
<sequence>MEEGDAKNPNTEQMEVKEPKHDGTTMRKALLVINCIILSIGNCGGPLIMRLYFIHGGNRIWFSSWLETAGCPIILLPIACAYMHRSRTADPTSENKLFNMEQPLFLAAIVLGILSGLDNYLYAYGLSRLPVSTSSLIIASQLAFTAGFAFLLVKQKFTAYSINAVFLLTIGAGVLALQSSSDRPENESNKEYILGVVMTLAAAALYGFILPLMELTYKKAKQEISYAIVMEIQLVMCLVATGFCTVGMLVNNDFKVIRREAREFELGETKYYVVAIFSAIICQCFFLGAIGVVFCASSLLSGVVIAVLLPVTEILAVFLFSEKFQAEKGVSLALSLWGFISYFYDGLFSASQYSQKQCLRVGDQSHPQQIPSAKFGWLLQQLTTTSLINSHIIDDMKRSKHYPDRNISWLLLRADEDQQLWNLYGCLILTLAFFHSTKTLETEEGDAKISIYKTEKLIMEVKDGGTIRKALLVINCIILSIGNCGGPLITRLYFIHGGNRIWFSSWLQTAGCPIILLPIACAYLHRSRTADPISENKFFCMERPLFVAAIVLGILSGLDNYFYSYGLSRLPVSTSSLIIASQLAFTAGFAFLLVKQKFTAYSINAVFLLTIGAGVLALHSSSDRPANESNKEYILGFVMTLAAAALYGFILPLVELTYKKAKQEISYALVMEIQLVMCLVATAFCTVGMLVNNDFKVIGREAREFELGETKYYIVAIFSAIIWQCFFLGAIGVVFCASSLLSGVVISVLLPVTEILAVFFFNEKFQAEKGVSLALSLWGFLSYFYGDIKRIKTKKPTPETEMASSLPPNSLESSV</sequence>
<feature type="transmembrane region" description="Helical" evidence="8">
    <location>
        <begin position="767"/>
        <end position="786"/>
    </location>
</feature>
<evidence type="ECO:0000256" key="3">
    <source>
        <dbReference type="ARBA" id="ARBA00022448"/>
    </source>
</evidence>
<proteinExistence type="inferred from homology"/>
<feature type="transmembrane region" description="Helical" evidence="8">
    <location>
        <begin position="104"/>
        <end position="123"/>
    </location>
</feature>
<feature type="transmembrane region" description="Helical" evidence="8">
    <location>
        <begin position="712"/>
        <end position="735"/>
    </location>
</feature>
<evidence type="ECO:0000256" key="5">
    <source>
        <dbReference type="ARBA" id="ARBA00022989"/>
    </source>
</evidence>
<feature type="transmembrane region" description="Helical" evidence="8">
    <location>
        <begin position="224"/>
        <end position="251"/>
    </location>
</feature>
<dbReference type="AlphaFoldDB" id="A0A8J5Z3X7"/>
<organism evidence="9 10">
    <name type="scientific">Gossypium anomalum</name>
    <dbReference type="NCBI Taxonomy" id="47600"/>
    <lineage>
        <taxon>Eukaryota</taxon>
        <taxon>Viridiplantae</taxon>
        <taxon>Streptophyta</taxon>
        <taxon>Embryophyta</taxon>
        <taxon>Tracheophyta</taxon>
        <taxon>Spermatophyta</taxon>
        <taxon>Magnoliopsida</taxon>
        <taxon>eudicotyledons</taxon>
        <taxon>Gunneridae</taxon>
        <taxon>Pentapetalae</taxon>
        <taxon>rosids</taxon>
        <taxon>malvids</taxon>
        <taxon>Malvales</taxon>
        <taxon>Malvaceae</taxon>
        <taxon>Malvoideae</taxon>
        <taxon>Gossypium</taxon>
    </lineage>
</organism>
<feature type="region of interest" description="Disordered" evidence="7">
    <location>
        <begin position="796"/>
        <end position="815"/>
    </location>
</feature>